<evidence type="ECO:0000313" key="3">
    <source>
        <dbReference type="Proteomes" id="UP000321196"/>
    </source>
</evidence>
<feature type="transmembrane region" description="Helical" evidence="1">
    <location>
        <begin position="283"/>
        <end position="304"/>
    </location>
</feature>
<feature type="transmembrane region" description="Helical" evidence="1">
    <location>
        <begin position="250"/>
        <end position="271"/>
    </location>
</feature>
<keyword evidence="3" id="KW-1185">Reference proteome</keyword>
<dbReference type="PANTHER" id="PTHR35337">
    <property type="entry name" value="SLR1478 PROTEIN"/>
    <property type="match status" value="1"/>
</dbReference>
<gene>
    <name evidence="2" type="ORF">FVP60_03705</name>
</gene>
<dbReference type="PANTHER" id="PTHR35337:SF1">
    <property type="entry name" value="SLR1478 PROTEIN"/>
    <property type="match status" value="1"/>
</dbReference>
<dbReference type="RefSeq" id="WP_147824893.1">
    <property type="nucleotide sequence ID" value="NZ_BAAARG010000001.1"/>
</dbReference>
<sequence>MDLDALRAARAGEWDRLAELSRTKRLSGAEADELISRYRAASADLADAKTSAGRTVLSDYLSTLLSNARARLTGAPDNVMRQIPRFFAVQLPAALYRLRWTTLAVAVAFLIIASTVAFWISSDPALIAALGNHDALRQYAENDFTEYYNPAASFAGMVWTNNAWISAQVIALGITGIYPVAALMQNAVGLGQAAAVLMEFDRGDVFLLHILPHGMLELTCIFVAVAAGLHIFWAWVAPGRQTRLESLAQAGRSLATVVVGLILALALSGVVEGFVTGQQSWPWAVKIAIGALALGIFLFYMLFFGRRAARAGESGDLTEHERGTPQLVAG</sequence>
<dbReference type="AlphaFoldDB" id="A0A5C8HRL7"/>
<feature type="transmembrane region" description="Helical" evidence="1">
    <location>
        <begin position="215"/>
        <end position="238"/>
    </location>
</feature>
<organism evidence="2 3">
    <name type="scientific">Microbacterium mitrae</name>
    <dbReference type="NCBI Taxonomy" id="664640"/>
    <lineage>
        <taxon>Bacteria</taxon>
        <taxon>Bacillati</taxon>
        <taxon>Actinomycetota</taxon>
        <taxon>Actinomycetes</taxon>
        <taxon>Micrococcales</taxon>
        <taxon>Microbacteriaceae</taxon>
        <taxon>Microbacterium</taxon>
    </lineage>
</organism>
<name>A0A5C8HRL7_9MICO</name>
<dbReference type="EMBL" id="VRSW01000001">
    <property type="protein sequence ID" value="TXK06694.1"/>
    <property type="molecule type" value="Genomic_DNA"/>
</dbReference>
<keyword evidence="1" id="KW-0472">Membrane</keyword>
<dbReference type="OrthoDB" id="5243448at2"/>
<dbReference type="Proteomes" id="UP000321196">
    <property type="component" value="Unassembled WGS sequence"/>
</dbReference>
<accession>A0A5C8HRL7</accession>
<keyword evidence="1" id="KW-0812">Transmembrane</keyword>
<keyword evidence="1" id="KW-1133">Transmembrane helix</keyword>
<evidence type="ECO:0000313" key="2">
    <source>
        <dbReference type="EMBL" id="TXK06694.1"/>
    </source>
</evidence>
<reference evidence="2 3" key="1">
    <citation type="submission" date="2019-08" db="EMBL/GenBank/DDBJ databases">
        <authorList>
            <person name="Dong K."/>
        </authorList>
    </citation>
    <scope>NUCLEOTIDE SEQUENCE [LARGE SCALE GENOMIC DNA]</scope>
    <source>
        <strain evidence="2 3">M4-8</strain>
    </source>
</reference>
<dbReference type="InterPro" id="IPR002798">
    <property type="entry name" value="SpoIIM-like"/>
</dbReference>
<dbReference type="Pfam" id="PF01944">
    <property type="entry name" value="SpoIIM"/>
    <property type="match status" value="1"/>
</dbReference>
<comment type="caution">
    <text evidence="2">The sequence shown here is derived from an EMBL/GenBank/DDBJ whole genome shotgun (WGS) entry which is preliminary data.</text>
</comment>
<protein>
    <submittedName>
        <fullName evidence="2">Stage II sporulation protein M</fullName>
    </submittedName>
</protein>
<evidence type="ECO:0000256" key="1">
    <source>
        <dbReference type="SAM" id="Phobius"/>
    </source>
</evidence>
<feature type="transmembrane region" description="Helical" evidence="1">
    <location>
        <begin position="100"/>
        <end position="120"/>
    </location>
</feature>
<proteinExistence type="predicted"/>